<organism evidence="1">
    <name type="scientific">viral metagenome</name>
    <dbReference type="NCBI Taxonomy" id="1070528"/>
    <lineage>
        <taxon>unclassified sequences</taxon>
        <taxon>metagenomes</taxon>
        <taxon>organismal metagenomes</taxon>
    </lineage>
</organism>
<protein>
    <submittedName>
        <fullName evidence="1">Uncharacterized protein</fullName>
    </submittedName>
</protein>
<dbReference type="AlphaFoldDB" id="A0A6C0L3X2"/>
<name>A0A6C0L3X2_9ZZZZ</name>
<accession>A0A6C0L3X2</accession>
<sequence>MNYTIKMPPIKDLTVVSVENIHVAVPEYIIEKNIIINSFEDMLETYLAMIKDKHFFTINKEELRGYLEDLTYMYCPGDDLNKDKVLWCFQDEEEEEEEEDEGVPVIDIE</sequence>
<proteinExistence type="predicted"/>
<dbReference type="EMBL" id="MN741031">
    <property type="protein sequence ID" value="QHU23517.1"/>
    <property type="molecule type" value="Genomic_DNA"/>
</dbReference>
<reference evidence="1" key="1">
    <citation type="journal article" date="2020" name="Nature">
        <title>Giant virus diversity and host interactions through global metagenomics.</title>
        <authorList>
            <person name="Schulz F."/>
            <person name="Roux S."/>
            <person name="Paez-Espino D."/>
            <person name="Jungbluth S."/>
            <person name="Walsh D.A."/>
            <person name="Denef V.J."/>
            <person name="McMahon K.D."/>
            <person name="Konstantinidis K.T."/>
            <person name="Eloe-Fadrosh E.A."/>
            <person name="Kyrpides N.C."/>
            <person name="Woyke T."/>
        </authorList>
    </citation>
    <scope>NUCLEOTIDE SEQUENCE</scope>
    <source>
        <strain evidence="1">GVMAG-S-ERX555907-94</strain>
    </source>
</reference>
<evidence type="ECO:0000313" key="1">
    <source>
        <dbReference type="EMBL" id="QHU23517.1"/>
    </source>
</evidence>